<dbReference type="GO" id="GO:0016989">
    <property type="term" value="F:sigma factor antagonist activity"/>
    <property type="evidence" value="ECO:0007669"/>
    <property type="project" value="TreeGrafter"/>
</dbReference>
<dbReference type="InterPro" id="IPR012373">
    <property type="entry name" value="Ferrdict_sens_TM"/>
</dbReference>
<evidence type="ECO:0000313" key="2">
    <source>
        <dbReference type="Proteomes" id="UP000281028"/>
    </source>
</evidence>
<dbReference type="AlphaFoldDB" id="A0A433WIF7"/>
<dbReference type="Proteomes" id="UP000281028">
    <property type="component" value="Unassembled WGS sequence"/>
</dbReference>
<reference evidence="1" key="1">
    <citation type="submission" date="2020-05" db="EMBL/GenBank/DDBJ databases">
        <title>Chitinophaga laudate sp. nov., isolated from a tropical peat swamp.</title>
        <authorList>
            <person name="Goh C.B.S."/>
            <person name="Lee M.S."/>
            <person name="Parimannan S."/>
            <person name="Pasbakhsh P."/>
            <person name="Yule C.M."/>
            <person name="Rajandas H."/>
            <person name="Loke S."/>
            <person name="Croft L."/>
            <person name="Tan J.B.L."/>
        </authorList>
    </citation>
    <scope>NUCLEOTIDE SEQUENCE</scope>
    <source>
        <strain evidence="1">Mgbs1</strain>
    </source>
</reference>
<dbReference type="Gene3D" id="2.60.120.1440">
    <property type="match status" value="1"/>
</dbReference>
<dbReference type="PANTHER" id="PTHR30273">
    <property type="entry name" value="PERIPLASMIC SIGNAL SENSOR AND SIGMA FACTOR ACTIVATOR FECR-RELATED"/>
    <property type="match status" value="1"/>
</dbReference>
<keyword evidence="2" id="KW-1185">Reference proteome</keyword>
<dbReference type="InterPro" id="IPR032508">
    <property type="entry name" value="FecR_C"/>
</dbReference>
<dbReference type="PANTHER" id="PTHR30273:SF2">
    <property type="entry name" value="PROTEIN FECR"/>
    <property type="match status" value="1"/>
</dbReference>
<accession>A0A433WIF7</accession>
<dbReference type="Pfam" id="PF16344">
    <property type="entry name" value="FecR_C"/>
    <property type="match status" value="1"/>
</dbReference>
<dbReference type="Pfam" id="PF04773">
    <property type="entry name" value="FecR"/>
    <property type="match status" value="1"/>
</dbReference>
<proteinExistence type="predicted"/>
<comment type="caution">
    <text evidence="1">The sequence shown here is derived from an EMBL/GenBank/DDBJ whole genome shotgun (WGS) entry which is preliminary data.</text>
</comment>
<dbReference type="PIRSF" id="PIRSF018266">
    <property type="entry name" value="FecR"/>
    <property type="match status" value="1"/>
</dbReference>
<dbReference type="OrthoDB" id="638384at2"/>
<evidence type="ECO:0000313" key="1">
    <source>
        <dbReference type="EMBL" id="NSL87330.1"/>
    </source>
</evidence>
<dbReference type="EMBL" id="RIAR02000001">
    <property type="protein sequence ID" value="NSL87330.1"/>
    <property type="molecule type" value="Genomic_DNA"/>
</dbReference>
<dbReference type="InterPro" id="IPR006860">
    <property type="entry name" value="FecR"/>
</dbReference>
<sequence length="384" mass="42330">MEAKEYYRFLLQRYYDGTATEAETEELFAELRNEADEDTWTELISELHSQASADPAYNAAAYEQDLARILQPQQQPPLRIWWRYAAAAAATAALLIGGIWYFTRPVRLAETTPAGGFADVKPGTSGAVLTLADGSQIVLDSLQNGVVTQQQGTTVLLQNGQLAYQASGNSVAGNNTMTTPRGRRFRLQLPDGTLVWLNAASAISFPTTFSRTERKVRLTGEAYFEVTPDKAAPFIVTLNNQTAVQVLGTHFNISAYPDEPQIRTTLTEGAVKVKLQQQEQVLKPGQQLQIDNAGGPMQLQQHVDTSAVIGWKNGILHFDNKKLTEVINMIARWYDIEVVYKTVPADISFVGETGSDVNLSSVLNFLKESGIHFRMEGKTLVVGE</sequence>
<gene>
    <name evidence="1" type="ORF">ECE50_010845</name>
</gene>
<dbReference type="FunFam" id="2.60.120.1440:FF:000001">
    <property type="entry name" value="Putative anti-sigma factor"/>
    <property type="match status" value="1"/>
</dbReference>
<dbReference type="Gene3D" id="3.55.50.30">
    <property type="match status" value="1"/>
</dbReference>
<organism evidence="1 2">
    <name type="scientific">Chitinophaga solisilvae</name>
    <dbReference type="NCBI Taxonomy" id="1233460"/>
    <lineage>
        <taxon>Bacteria</taxon>
        <taxon>Pseudomonadati</taxon>
        <taxon>Bacteroidota</taxon>
        <taxon>Chitinophagia</taxon>
        <taxon>Chitinophagales</taxon>
        <taxon>Chitinophagaceae</taxon>
        <taxon>Chitinophaga</taxon>
    </lineage>
</organism>
<name>A0A433WIF7_9BACT</name>
<protein>
    <submittedName>
        <fullName evidence="1">DUF4974 domain-containing protein</fullName>
    </submittedName>
</protein>